<dbReference type="Gene3D" id="3.40.250.10">
    <property type="entry name" value="Rhodanese-like domain"/>
    <property type="match status" value="1"/>
</dbReference>
<sequence length="127" mass="13493">MKRLFILLAIPLIAASLGLSQRGANFETRDVAALAAQLGDAPDTFVLDVREPWEVAEGRVAQATPIPLGELAERLDELPEGETIWVICRSGNRSAQASALLSGAGFRAINVAGGMIAWERAGLPTVR</sequence>
<evidence type="ECO:0000313" key="2">
    <source>
        <dbReference type="EMBL" id="ADI14362.1"/>
    </source>
</evidence>
<dbReference type="eggNOG" id="COG0607">
    <property type="taxonomic scope" value="Bacteria"/>
</dbReference>
<accession>D7CWG3</accession>
<dbReference type="InterPro" id="IPR001763">
    <property type="entry name" value="Rhodanese-like_dom"/>
</dbReference>
<evidence type="ECO:0000259" key="1">
    <source>
        <dbReference type="PROSITE" id="PS50206"/>
    </source>
</evidence>
<dbReference type="HOGENOM" id="CLU_089574_13_0_0"/>
<evidence type="ECO:0000313" key="3">
    <source>
        <dbReference type="Proteomes" id="UP000000379"/>
    </source>
</evidence>
<dbReference type="AlphaFoldDB" id="D7CWG3"/>
<name>D7CWG3_TRURR</name>
<dbReference type="InterPro" id="IPR036873">
    <property type="entry name" value="Rhodanese-like_dom_sf"/>
</dbReference>
<proteinExistence type="predicted"/>
<dbReference type="CDD" id="cd00158">
    <property type="entry name" value="RHOD"/>
    <property type="match status" value="1"/>
</dbReference>
<dbReference type="SUPFAM" id="SSF52821">
    <property type="entry name" value="Rhodanese/Cell cycle control phosphatase"/>
    <property type="match status" value="1"/>
</dbReference>
<dbReference type="InterPro" id="IPR050229">
    <property type="entry name" value="GlpE_sulfurtransferase"/>
</dbReference>
<dbReference type="PROSITE" id="PS50206">
    <property type="entry name" value="RHODANESE_3"/>
    <property type="match status" value="1"/>
</dbReference>
<dbReference type="EMBL" id="CP002049">
    <property type="protein sequence ID" value="ADI14362.1"/>
    <property type="molecule type" value="Genomic_DNA"/>
</dbReference>
<keyword evidence="3" id="KW-1185">Reference proteome</keyword>
<dbReference type="OrthoDB" id="9800872at2"/>
<reference evidence="3" key="1">
    <citation type="submission" date="2010-05" db="EMBL/GenBank/DDBJ databases">
        <title>The complete genome of Truepera radiovictris DSM 17093.</title>
        <authorList>
            <consortium name="US DOE Joint Genome Institute (JGI-PGF)"/>
            <person name="Lucas S."/>
            <person name="Copeland A."/>
            <person name="Lapidus A."/>
            <person name="Glavina del Rio T."/>
            <person name="Dalin E."/>
            <person name="Tice H."/>
            <person name="Bruce D."/>
            <person name="Goodwin L."/>
            <person name="Pitluck S."/>
            <person name="Kyrpides N."/>
            <person name="Mavromatis K."/>
            <person name="Ovchinnikova G."/>
            <person name="Munk A.C."/>
            <person name="Detter J.C."/>
            <person name="Han C."/>
            <person name="Tapia R."/>
            <person name="Land M."/>
            <person name="Hauser L."/>
            <person name="Markowitz V."/>
            <person name="Cheng J.-F."/>
            <person name="Hugenholtz P."/>
            <person name="Woyke T."/>
            <person name="Wu D."/>
            <person name="Tindall B."/>
            <person name="Pomrenke H.G."/>
            <person name="Brambilla E."/>
            <person name="Klenk H.-P."/>
            <person name="Eisen J.A."/>
        </authorList>
    </citation>
    <scope>NUCLEOTIDE SEQUENCE [LARGE SCALE GENOMIC DNA]</scope>
    <source>
        <strain evidence="3">DSM 17093 / CIP 108686 / LMG 22925 / RQ-24</strain>
    </source>
</reference>
<organism evidence="2 3">
    <name type="scientific">Truepera radiovictrix (strain DSM 17093 / CIP 108686 / LMG 22925 / RQ-24)</name>
    <dbReference type="NCBI Taxonomy" id="649638"/>
    <lineage>
        <taxon>Bacteria</taxon>
        <taxon>Thermotogati</taxon>
        <taxon>Deinococcota</taxon>
        <taxon>Deinococci</taxon>
        <taxon>Trueperales</taxon>
        <taxon>Trueperaceae</taxon>
        <taxon>Truepera</taxon>
    </lineage>
</organism>
<dbReference type="KEGG" id="tra:Trad_1239"/>
<dbReference type="RefSeq" id="WP_013177732.1">
    <property type="nucleotide sequence ID" value="NC_014221.1"/>
</dbReference>
<gene>
    <name evidence="2" type="ordered locus">Trad_1239</name>
</gene>
<dbReference type="Proteomes" id="UP000000379">
    <property type="component" value="Chromosome"/>
</dbReference>
<reference evidence="2 3" key="2">
    <citation type="journal article" date="2011" name="Stand. Genomic Sci.">
        <title>Complete genome sequence of Truepera radiovictrix type strain (RQ-24).</title>
        <authorList>
            <person name="Ivanova N."/>
            <person name="Rohde C."/>
            <person name="Munk C."/>
            <person name="Nolan M."/>
            <person name="Lucas S."/>
            <person name="Del Rio T.G."/>
            <person name="Tice H."/>
            <person name="Deshpande S."/>
            <person name="Cheng J.F."/>
            <person name="Tapia R."/>
            <person name="Han C."/>
            <person name="Goodwin L."/>
            <person name="Pitluck S."/>
            <person name="Liolios K."/>
            <person name="Mavromatis K."/>
            <person name="Mikhailova N."/>
            <person name="Pati A."/>
            <person name="Chen A."/>
            <person name="Palaniappan K."/>
            <person name="Land M."/>
            <person name="Hauser L."/>
            <person name="Chang Y.J."/>
            <person name="Jeffries C.D."/>
            <person name="Brambilla E."/>
            <person name="Rohde M."/>
            <person name="Goker M."/>
            <person name="Tindall B.J."/>
            <person name="Woyke T."/>
            <person name="Bristow J."/>
            <person name="Eisen J.A."/>
            <person name="Markowitz V."/>
            <person name="Hugenholtz P."/>
            <person name="Kyrpides N.C."/>
            <person name="Klenk H.P."/>
            <person name="Lapidus A."/>
        </authorList>
    </citation>
    <scope>NUCLEOTIDE SEQUENCE [LARGE SCALE GENOMIC DNA]</scope>
    <source>
        <strain evidence="3">DSM 17093 / CIP 108686 / LMG 22925 / RQ-24</strain>
    </source>
</reference>
<dbReference type="STRING" id="649638.Trad_1239"/>
<dbReference type="Pfam" id="PF00581">
    <property type="entry name" value="Rhodanese"/>
    <property type="match status" value="1"/>
</dbReference>
<protein>
    <submittedName>
        <fullName evidence="2">Rhodanese domain protein</fullName>
    </submittedName>
</protein>
<dbReference type="PANTHER" id="PTHR43031">
    <property type="entry name" value="FAD-DEPENDENT OXIDOREDUCTASE"/>
    <property type="match status" value="1"/>
</dbReference>
<feature type="domain" description="Rhodanese" evidence="1">
    <location>
        <begin position="40"/>
        <end position="127"/>
    </location>
</feature>
<dbReference type="PANTHER" id="PTHR43031:SF1">
    <property type="entry name" value="PYRIDINE NUCLEOTIDE-DISULPHIDE OXIDOREDUCTASE"/>
    <property type="match status" value="1"/>
</dbReference>
<dbReference type="SMART" id="SM00450">
    <property type="entry name" value="RHOD"/>
    <property type="match status" value="1"/>
</dbReference>